<protein>
    <submittedName>
        <fullName evidence="2">Uncharacterized protein</fullName>
    </submittedName>
</protein>
<accession>A0AA38VDW9</accession>
<feature type="compositionally biased region" description="Acidic residues" evidence="1">
    <location>
        <begin position="240"/>
        <end position="255"/>
    </location>
</feature>
<evidence type="ECO:0000313" key="2">
    <source>
        <dbReference type="EMBL" id="KAJ9143010.1"/>
    </source>
</evidence>
<reference evidence="2" key="1">
    <citation type="submission" date="2022-07" db="EMBL/GenBank/DDBJ databases">
        <title>Fungi with potential for degradation of polypropylene.</title>
        <authorList>
            <person name="Gostincar C."/>
        </authorList>
    </citation>
    <scope>NUCLEOTIDE SEQUENCE</scope>
    <source>
        <strain evidence="2">EXF-13308</strain>
    </source>
</reference>
<organism evidence="2 3">
    <name type="scientific">Pleurostoma richardsiae</name>
    <dbReference type="NCBI Taxonomy" id="41990"/>
    <lineage>
        <taxon>Eukaryota</taxon>
        <taxon>Fungi</taxon>
        <taxon>Dikarya</taxon>
        <taxon>Ascomycota</taxon>
        <taxon>Pezizomycotina</taxon>
        <taxon>Sordariomycetes</taxon>
        <taxon>Sordariomycetidae</taxon>
        <taxon>Calosphaeriales</taxon>
        <taxon>Pleurostomataceae</taxon>
        <taxon>Pleurostoma</taxon>
    </lineage>
</organism>
<gene>
    <name evidence="2" type="ORF">NKR23_g6706</name>
</gene>
<name>A0AA38VDW9_9PEZI</name>
<keyword evidence="3" id="KW-1185">Reference proteome</keyword>
<proteinExistence type="predicted"/>
<dbReference type="Proteomes" id="UP001174694">
    <property type="component" value="Unassembled WGS sequence"/>
</dbReference>
<dbReference type="EMBL" id="JANBVO010000020">
    <property type="protein sequence ID" value="KAJ9143010.1"/>
    <property type="molecule type" value="Genomic_DNA"/>
</dbReference>
<comment type="caution">
    <text evidence="2">The sequence shown here is derived from an EMBL/GenBank/DDBJ whole genome shotgun (WGS) entry which is preliminary data.</text>
</comment>
<dbReference type="AlphaFoldDB" id="A0AA38VDW9"/>
<feature type="region of interest" description="Disordered" evidence="1">
    <location>
        <begin position="238"/>
        <end position="265"/>
    </location>
</feature>
<sequence>MEEYLCHLARTQAVLFQGRSFENPDERSGLWLPRFHNAEVAAKSLHGCLRPRLDSDTAPLPFVDQPDLCSDRYRMRFFFRRRIRTIVLSMGWRTFNNSWFRLPDDEFGATFQAEGSNASLPEGRLSLSLSRYPSTMDHPAEQPPLVTPWTDGQKRMVARTLRDELVWPLKVDWGELPNLQTLCLDLHAHSSGEVPESVIETGAERMKGMRLSKLIVCGLMSYSKYIPEDHWQWCDHKEEPEAEDEGRDENGDEDAHDLYGTGKDDPAVPFEKQRVFGSADFELPMRKEKRRWHRRFKHALRPGGSIEFLDFPSVTPHDMLYSL</sequence>
<evidence type="ECO:0000313" key="3">
    <source>
        <dbReference type="Proteomes" id="UP001174694"/>
    </source>
</evidence>
<evidence type="ECO:0000256" key="1">
    <source>
        <dbReference type="SAM" id="MobiDB-lite"/>
    </source>
</evidence>